<feature type="region of interest" description="Disordered" evidence="8">
    <location>
        <begin position="440"/>
        <end position="471"/>
    </location>
</feature>
<keyword evidence="5" id="KW-0411">Iron-sulfur</keyword>
<keyword evidence="2" id="KW-0479">Metal-binding</keyword>
<dbReference type="GO" id="GO:0046872">
    <property type="term" value="F:metal ion binding"/>
    <property type="evidence" value="ECO:0007669"/>
    <property type="project" value="UniProtKB-KW"/>
</dbReference>
<sequence>MRASCVFQKLKLSSSLQVRWVTSKPQFKLKDEVENAIVEEKIKPRKHPGIIKNKLITLPDWIVQAMDERFDDADRTDIYKQRKIFQNYLFSRRLPLEKHELQEQYLSIEKKILQNKINDQSTEEEIEEMRKVIQGQVKHKLKEHVFAWKPINYDKHRSLLYMIARSTAEYSVLHRIFEEIKIRDPHFDPHTMFDFGSGVGSVLWAANTHWKNINEYLGIDISNDMNDLSEKIMSYSPKKIKALLYRQYLPVSNLKHDIIVSAYSLMDLPDTKNRLDVISKLWRKTSKYLVIVEQGTNAGFKLVNEARDFVKYMTTKYDVNSDYFTFAPCPHELSCPRFIEGKTPCNFLAHYHGLRLVGPSSPQTELYSYIVFKKGERSENDNWHRLVRPTIIRSKHTRCQLCTSNGKLEQVVFTASKYGKPLYQCARVSSWGDRLPADLINQDDQSNSTEEQKLNPTLSEDDTNCESVEDKVEDTSKKEKLIYSEAPVFTKTNENL</sequence>
<keyword evidence="10" id="KW-1185">Reference proteome</keyword>
<dbReference type="Proteomes" id="UP000002358">
    <property type="component" value="Chromosome 1"/>
</dbReference>
<dbReference type="SUPFAM" id="SSF53335">
    <property type="entry name" value="S-adenosyl-L-methionine-dependent methyltransferases"/>
    <property type="match status" value="1"/>
</dbReference>
<dbReference type="SMR" id="A0A7M7HDT3"/>
<keyword evidence="3" id="KW-0809">Transit peptide</keyword>
<dbReference type="KEGG" id="nvi:100122608"/>
<evidence type="ECO:0000256" key="1">
    <source>
        <dbReference type="ARBA" id="ARBA00004173"/>
    </source>
</evidence>
<dbReference type="GO" id="GO:0003735">
    <property type="term" value="F:structural constituent of ribosome"/>
    <property type="evidence" value="ECO:0007669"/>
    <property type="project" value="TreeGrafter"/>
</dbReference>
<comment type="subcellular location">
    <subcellularLocation>
        <location evidence="1">Mitochondrion</location>
    </subcellularLocation>
</comment>
<name>A0A7M7HDT3_NASVI</name>
<reference evidence="9" key="1">
    <citation type="submission" date="2021-01" db="UniProtKB">
        <authorList>
            <consortium name="EnsemblMetazoa"/>
        </authorList>
    </citation>
    <scope>IDENTIFICATION</scope>
</reference>
<dbReference type="OrthoDB" id="421327at2759"/>
<evidence type="ECO:0000256" key="4">
    <source>
        <dbReference type="ARBA" id="ARBA00023004"/>
    </source>
</evidence>
<dbReference type="GO" id="GO:0005763">
    <property type="term" value="C:mitochondrial small ribosomal subunit"/>
    <property type="evidence" value="ECO:0007669"/>
    <property type="project" value="TreeGrafter"/>
</dbReference>
<organism evidence="9 10">
    <name type="scientific">Nasonia vitripennis</name>
    <name type="common">Parasitic wasp</name>
    <dbReference type="NCBI Taxonomy" id="7425"/>
    <lineage>
        <taxon>Eukaryota</taxon>
        <taxon>Metazoa</taxon>
        <taxon>Ecdysozoa</taxon>
        <taxon>Arthropoda</taxon>
        <taxon>Hexapoda</taxon>
        <taxon>Insecta</taxon>
        <taxon>Pterygota</taxon>
        <taxon>Neoptera</taxon>
        <taxon>Endopterygota</taxon>
        <taxon>Hymenoptera</taxon>
        <taxon>Apocrita</taxon>
        <taxon>Proctotrupomorpha</taxon>
        <taxon>Chalcidoidea</taxon>
        <taxon>Pteromalidae</taxon>
        <taxon>Pteromalinae</taxon>
        <taxon>Nasonia</taxon>
    </lineage>
</organism>
<evidence type="ECO:0000313" key="9">
    <source>
        <dbReference type="EnsemblMetazoa" id="XP_008211064"/>
    </source>
</evidence>
<evidence type="ECO:0000256" key="3">
    <source>
        <dbReference type="ARBA" id="ARBA00022946"/>
    </source>
</evidence>
<dbReference type="RefSeq" id="XP_008211064.3">
    <property type="nucleotide sequence ID" value="XM_008212842.4"/>
</dbReference>
<evidence type="ECO:0000256" key="2">
    <source>
        <dbReference type="ARBA" id="ARBA00022723"/>
    </source>
</evidence>
<dbReference type="GO" id="GO:0008168">
    <property type="term" value="F:methyltransferase activity"/>
    <property type="evidence" value="ECO:0007669"/>
    <property type="project" value="InterPro"/>
</dbReference>
<dbReference type="Gene3D" id="3.40.50.150">
    <property type="entry name" value="Vaccinia Virus protein VP39"/>
    <property type="match status" value="1"/>
</dbReference>
<dbReference type="PANTHER" id="PTHR13184">
    <property type="entry name" value="37S RIBOSOMAL PROTEIN S22"/>
    <property type="match status" value="1"/>
</dbReference>
<keyword evidence="4" id="KW-0408">Iron</keyword>
<accession>A0A7M7HDT3</accession>
<dbReference type="FunCoup" id="A0A7M7HDT3">
    <property type="interactions" value="1444"/>
</dbReference>
<comment type="function">
    <text evidence="7">Mitochondrial ribosome (mitoribosome) assembly factor. Binds at the interface of the head and body domains of the mitochondrial small ribosomal subunit (mt-SSU), occluding the mRNA channel and preventing compaction of the head domain towards the body. Probable inactive methyltransferase: retains the characteristic folding and ability to bind S-adenosyl-L-methionine, but it probably lost its methyltransferase activity.</text>
</comment>
<evidence type="ECO:0000256" key="7">
    <source>
        <dbReference type="ARBA" id="ARBA00045681"/>
    </source>
</evidence>
<dbReference type="InterPro" id="IPR052571">
    <property type="entry name" value="Mt_RNA_Methyltransferase"/>
</dbReference>
<keyword evidence="6" id="KW-0496">Mitochondrion</keyword>
<proteinExistence type="predicted"/>
<dbReference type="EnsemblMetazoa" id="XM_008212842">
    <property type="protein sequence ID" value="XP_008211064"/>
    <property type="gene ID" value="LOC100122608"/>
</dbReference>
<dbReference type="PANTHER" id="PTHR13184:SF5">
    <property type="entry name" value="METHYLTRANSFERASE-LIKE PROTEIN 17, MITOCHONDRIAL"/>
    <property type="match status" value="1"/>
</dbReference>
<dbReference type="GO" id="GO:0006412">
    <property type="term" value="P:translation"/>
    <property type="evidence" value="ECO:0007669"/>
    <property type="project" value="InterPro"/>
</dbReference>
<feature type="compositionally biased region" description="Polar residues" evidence="8">
    <location>
        <begin position="442"/>
        <end position="458"/>
    </location>
</feature>
<evidence type="ECO:0000313" key="10">
    <source>
        <dbReference type="Proteomes" id="UP000002358"/>
    </source>
</evidence>
<dbReference type="InterPro" id="IPR015324">
    <property type="entry name" value="Ribosomal_Rsm22-like"/>
</dbReference>
<evidence type="ECO:0000256" key="5">
    <source>
        <dbReference type="ARBA" id="ARBA00023014"/>
    </source>
</evidence>
<dbReference type="InParanoid" id="A0A7M7HDT3"/>
<dbReference type="GO" id="GO:0051536">
    <property type="term" value="F:iron-sulfur cluster binding"/>
    <property type="evidence" value="ECO:0007669"/>
    <property type="project" value="UniProtKB-KW"/>
</dbReference>
<evidence type="ECO:0000256" key="8">
    <source>
        <dbReference type="SAM" id="MobiDB-lite"/>
    </source>
</evidence>
<evidence type="ECO:0008006" key="11">
    <source>
        <dbReference type="Google" id="ProtNLM"/>
    </source>
</evidence>
<dbReference type="AlphaFoldDB" id="A0A7M7HDT3"/>
<protein>
    <recommendedName>
        <fullName evidence="11">Methyltransferase-like protein 17, mitochondrial</fullName>
    </recommendedName>
</protein>
<dbReference type="InterPro" id="IPR029063">
    <property type="entry name" value="SAM-dependent_MTases_sf"/>
</dbReference>
<dbReference type="Pfam" id="PF09243">
    <property type="entry name" value="Rsm22"/>
    <property type="match status" value="1"/>
</dbReference>
<evidence type="ECO:0000256" key="6">
    <source>
        <dbReference type="ARBA" id="ARBA00023128"/>
    </source>
</evidence>
<dbReference type="GeneID" id="100122608"/>